<dbReference type="EMBL" id="CAJOAZ010028757">
    <property type="protein sequence ID" value="CAF4419998.1"/>
    <property type="molecule type" value="Genomic_DNA"/>
</dbReference>
<evidence type="ECO:0000256" key="1">
    <source>
        <dbReference type="SAM" id="MobiDB-lite"/>
    </source>
</evidence>
<gene>
    <name evidence="2" type="ORF">OXD698_LOCUS52576</name>
</gene>
<feature type="compositionally biased region" description="Low complexity" evidence="1">
    <location>
        <begin position="20"/>
        <end position="43"/>
    </location>
</feature>
<dbReference type="AlphaFoldDB" id="A0A820QB05"/>
<proteinExistence type="predicted"/>
<accession>A0A820QB05</accession>
<name>A0A820QB05_9BILA</name>
<evidence type="ECO:0000313" key="2">
    <source>
        <dbReference type="EMBL" id="CAF4419998.1"/>
    </source>
</evidence>
<reference evidence="2" key="1">
    <citation type="submission" date="2021-02" db="EMBL/GenBank/DDBJ databases">
        <authorList>
            <person name="Nowell W R."/>
        </authorList>
    </citation>
    <scope>NUCLEOTIDE SEQUENCE</scope>
</reference>
<comment type="caution">
    <text evidence="2">The sequence shown here is derived from an EMBL/GenBank/DDBJ whole genome shotgun (WGS) entry which is preliminary data.</text>
</comment>
<dbReference type="Proteomes" id="UP000663844">
    <property type="component" value="Unassembled WGS sequence"/>
</dbReference>
<sequence length="113" mass="12234">SVDVSSVKPSFSAENLGNQPSSFIESSSSSTRTSTNSFNPNPSHIFLQRSDRTSGHKKQNSLPESAVLQIINVAVPTAPPPAAVSSPLQQIKRRLHPGRSETYELSKISELFN</sequence>
<evidence type="ECO:0000313" key="3">
    <source>
        <dbReference type="Proteomes" id="UP000663844"/>
    </source>
</evidence>
<protein>
    <submittedName>
        <fullName evidence="2">Uncharacterized protein</fullName>
    </submittedName>
</protein>
<feature type="compositionally biased region" description="Polar residues" evidence="1">
    <location>
        <begin position="7"/>
        <end position="19"/>
    </location>
</feature>
<feature type="region of interest" description="Disordered" evidence="1">
    <location>
        <begin position="1"/>
        <end position="62"/>
    </location>
</feature>
<feature type="non-terminal residue" evidence="2">
    <location>
        <position position="1"/>
    </location>
</feature>
<organism evidence="2 3">
    <name type="scientific">Adineta steineri</name>
    <dbReference type="NCBI Taxonomy" id="433720"/>
    <lineage>
        <taxon>Eukaryota</taxon>
        <taxon>Metazoa</taxon>
        <taxon>Spiralia</taxon>
        <taxon>Gnathifera</taxon>
        <taxon>Rotifera</taxon>
        <taxon>Eurotatoria</taxon>
        <taxon>Bdelloidea</taxon>
        <taxon>Adinetida</taxon>
        <taxon>Adinetidae</taxon>
        <taxon>Adineta</taxon>
    </lineage>
</organism>